<name>A8LZL1_SALAI</name>
<accession>A8LZL1</accession>
<organism evidence="2">
    <name type="scientific">Salinispora arenicola (strain CNS-205)</name>
    <dbReference type="NCBI Taxonomy" id="391037"/>
    <lineage>
        <taxon>Bacteria</taxon>
        <taxon>Bacillati</taxon>
        <taxon>Actinomycetota</taxon>
        <taxon>Actinomycetes</taxon>
        <taxon>Micromonosporales</taxon>
        <taxon>Micromonosporaceae</taxon>
        <taxon>Salinispora</taxon>
    </lineage>
</organism>
<gene>
    <name evidence="2" type="ordered locus">Sare_1995</name>
</gene>
<sequence>MFSSIERNCIVPLTVFNYFTSHPRIDQSLQELCHSESITQDFQTAYRAERDIYQGSSGDDEVKDANQAAEEIVNRLMNNVFVGPEQQPAGNPQVRNDGGGNSNVYMKELGPSDGTSNPTLRIYYLAERDDSLNRVIPLAIGVRNADNNNHTDLYWGRVPELGLYVTGKTISHDGLEVEPGAVAGNGDGQVPGVSSPDSDEAGILCTAWGQELSNTDLFEAEDAAVARDVVRALLTKACANIGVLDCGRNFVVHKQKREVGSIKMVSDDNNHVLFWVFAHGQVYLLAFGLVLGGGGGGPARYHIFYAGKLGNESPYLRNVDVHRNGEPELRAISSDNHRIAWIDREGPNAEAQIRSWIKEGLGIDHVNRQSRLLTGMKNYGLHSKSDVQVKNAFKRDETSRQTILHSSKGSSADVGSDDALTIFFYAETDPYNSDASAYGIISVGRHASSKSGQPTYLTDAKFRQASNTIGWDSKRVYVDGSDAT</sequence>
<evidence type="ECO:0000256" key="1">
    <source>
        <dbReference type="SAM" id="MobiDB-lite"/>
    </source>
</evidence>
<proteinExistence type="predicted"/>
<protein>
    <submittedName>
        <fullName evidence="2">Uncharacterized protein</fullName>
    </submittedName>
</protein>
<dbReference type="AlphaFoldDB" id="A8LZL1"/>
<reference evidence="2" key="1">
    <citation type="submission" date="2007-10" db="EMBL/GenBank/DDBJ databases">
        <title>Complete sequence of Salinispora arenicola CNS-205.</title>
        <authorList>
            <consortium name="US DOE Joint Genome Institute"/>
            <person name="Copeland A."/>
            <person name="Lucas S."/>
            <person name="Lapidus A."/>
            <person name="Barry K."/>
            <person name="Glavina del Rio T."/>
            <person name="Dalin E."/>
            <person name="Tice H."/>
            <person name="Pitluck S."/>
            <person name="Foster B."/>
            <person name="Schmutz J."/>
            <person name="Larimer F."/>
            <person name="Land M."/>
            <person name="Hauser L."/>
            <person name="Kyrpides N."/>
            <person name="Ivanova N."/>
            <person name="Jensen P.R."/>
            <person name="Moore B.S."/>
            <person name="Penn K."/>
            <person name="Jenkins C."/>
            <person name="Udwary D."/>
            <person name="Xiang L."/>
            <person name="Gontang E."/>
            <person name="Richardson P."/>
        </authorList>
    </citation>
    <scope>NUCLEOTIDE SEQUENCE [LARGE SCALE GENOMIC DNA]</scope>
    <source>
        <strain evidence="2">CNS-205</strain>
    </source>
</reference>
<feature type="region of interest" description="Disordered" evidence="1">
    <location>
        <begin position="83"/>
        <end position="112"/>
    </location>
</feature>
<dbReference type="KEGG" id="saq:Sare_1995"/>
<evidence type="ECO:0000313" key="2">
    <source>
        <dbReference type="EMBL" id="ABV97874.1"/>
    </source>
</evidence>
<dbReference type="HOGENOM" id="CLU_563694_0_0_11"/>
<dbReference type="EMBL" id="CP000850">
    <property type="protein sequence ID" value="ABV97874.1"/>
    <property type="molecule type" value="Genomic_DNA"/>
</dbReference>